<dbReference type="RefSeq" id="WP_216609223.1">
    <property type="nucleotide sequence ID" value="NZ_CBCSLF010000057.1"/>
</dbReference>
<evidence type="ECO:0000259" key="1">
    <source>
        <dbReference type="Pfam" id="PF16861"/>
    </source>
</evidence>
<dbReference type="InterPro" id="IPR051338">
    <property type="entry name" value="NodU/CmcH_Carbamoyltrnsfr"/>
</dbReference>
<dbReference type="Pfam" id="PF16861">
    <property type="entry name" value="Carbam_trans_C"/>
    <property type="match status" value="1"/>
</dbReference>
<sequence length="510" mass="57024">MNLLGVYIGLHDSNVALSVDGRVRYAKSERLTGIKHHRSALSFVREMCERWGVTRLDGIAFSDGDRNGLGACKLGELWKKVSPVAELGSAPTYCVDHHYAHILSTWPVADTAELELGFAIDGRGDNEARKTVIARPGARNPELVHHNATRSFGRLLERIGELMKLSATPGNESDLAGKVMGAQAYGEVDQDFVRSVDVEALGERLYDFTDKVPWRGRVPIETPDFFQFDNPSFRDWLSTVHALLAAHTQAHFARFARPDMAIAYAGGCAQNVVINQELFLRYPRLVVPPHGYDGGLSLGCLELLRIQLGLPRFSTEGFPYWQEDDCEDAPTESTIAQAVELLAQGKIVGWFQGRGEVGPRALGNRSIFMDPRQHDGKDRLNFRVKHRETWRPYGATVLLERTPEWFDLAEESRYMLRSVPTRPERQREIPAIVHQDGTCRVQTVGRDAPTSARRLVERFQQHTGLPMLLNTSLNAGGSPIFATRAQCRDFFAAVDMDALFMGNEVLVRQG</sequence>
<name>O52774_MYXXA</name>
<dbReference type="CDD" id="cd24033">
    <property type="entry name" value="ASKHA_NBD_NodU_CmcH-like_N"/>
    <property type="match status" value="1"/>
</dbReference>
<dbReference type="EMBL" id="AF047554">
    <property type="protein sequence ID" value="AAC72033.1"/>
    <property type="molecule type" value="Genomic_DNA"/>
</dbReference>
<dbReference type="GeneID" id="41358734"/>
<dbReference type="GO" id="GO:0016740">
    <property type="term" value="F:transferase activity"/>
    <property type="evidence" value="ECO:0007669"/>
    <property type="project" value="UniProtKB-KW"/>
</dbReference>
<proteinExistence type="predicted"/>
<dbReference type="PANTHER" id="PTHR34847:SF1">
    <property type="entry name" value="NODULATION PROTEIN U"/>
    <property type="match status" value="1"/>
</dbReference>
<dbReference type="PANTHER" id="PTHR34847">
    <property type="entry name" value="NODULATION PROTEIN U"/>
    <property type="match status" value="1"/>
</dbReference>
<organism evidence="2">
    <name type="scientific">Myxococcus xanthus</name>
    <dbReference type="NCBI Taxonomy" id="34"/>
    <lineage>
        <taxon>Bacteria</taxon>
        <taxon>Pseudomonadati</taxon>
        <taxon>Myxococcota</taxon>
        <taxon>Myxococcia</taxon>
        <taxon>Myxococcales</taxon>
        <taxon>Cystobacterineae</taxon>
        <taxon>Myxococcaceae</taxon>
        <taxon>Myxococcus</taxon>
    </lineage>
</organism>
<dbReference type="InterPro" id="IPR038152">
    <property type="entry name" value="Carbam_trans_C_sf"/>
</dbReference>
<reference evidence="2" key="1">
    <citation type="journal article" date="1998" name="J. Bacteriol.">
        <title>An ABC transporter plays a developmental aggregation role in Myxococcus xanthus.</title>
        <authorList>
            <person name="Ward M.J."/>
            <person name="Mok K.C."/>
            <person name="Astling D.P."/>
            <person name="Lew H."/>
            <person name="Zusman D.R."/>
        </authorList>
    </citation>
    <scope>NUCLEOTIDE SEQUENCE</scope>
    <source>
        <strain evidence="2">DZF1</strain>
    </source>
</reference>
<feature type="domain" description="Carbamoyltransferase C-terminal" evidence="1">
    <location>
        <begin position="340"/>
        <end position="506"/>
    </location>
</feature>
<accession>O52774</accession>
<protein>
    <submittedName>
        <fullName evidence="2">Putative carbamoyl transferase</fullName>
    </submittedName>
</protein>
<evidence type="ECO:0000313" key="2">
    <source>
        <dbReference type="EMBL" id="AAC72033.1"/>
    </source>
</evidence>
<dbReference type="Gene3D" id="3.90.870.20">
    <property type="entry name" value="Carbamoyltransferase, C-terminal domain"/>
    <property type="match status" value="1"/>
</dbReference>
<gene>
    <name evidence="2" type="primary">ctrA</name>
</gene>
<keyword evidence="2" id="KW-0808">Transferase</keyword>
<dbReference type="AlphaFoldDB" id="O52774"/>
<dbReference type="Gene3D" id="3.30.420.40">
    <property type="match status" value="2"/>
</dbReference>
<dbReference type="InterPro" id="IPR031730">
    <property type="entry name" value="Carbam_trans_C"/>
</dbReference>